<sequence length="168" mass="18131">MGARGCRGERGGTGKVQWTARVLEDHAEAVEADLHRYYPGTDLLDLYRGRLSWRQLRVLIEHLPPESATMTALRNAAPAADLNEQAEGADPSKGRWSQTDLLLAQAIDALHRLTHYYALVNTSGGKKPKAPPPVPRPGIPATPSRPRISDAAAETLFQIINGAAPSGP</sequence>
<feature type="compositionally biased region" description="Pro residues" evidence="1">
    <location>
        <begin position="130"/>
        <end position="140"/>
    </location>
</feature>
<proteinExistence type="predicted"/>
<comment type="caution">
    <text evidence="2">The sequence shown here is derived from an EMBL/GenBank/DDBJ whole genome shotgun (WGS) entry which is preliminary data.</text>
</comment>
<protein>
    <submittedName>
        <fullName evidence="2">Uncharacterized protein</fullName>
    </submittedName>
</protein>
<accession>A0ABQ2Y412</accession>
<organism evidence="2 3">
    <name type="scientific">Streptomyces hiroshimensis</name>
    <dbReference type="NCBI Taxonomy" id="66424"/>
    <lineage>
        <taxon>Bacteria</taxon>
        <taxon>Bacillati</taxon>
        <taxon>Actinomycetota</taxon>
        <taxon>Actinomycetes</taxon>
        <taxon>Kitasatosporales</taxon>
        <taxon>Streptomycetaceae</taxon>
        <taxon>Streptomyces</taxon>
    </lineage>
</organism>
<evidence type="ECO:0000313" key="2">
    <source>
        <dbReference type="EMBL" id="GGX63184.1"/>
    </source>
</evidence>
<evidence type="ECO:0000313" key="3">
    <source>
        <dbReference type="Proteomes" id="UP000659223"/>
    </source>
</evidence>
<gene>
    <name evidence="2" type="ORF">GCM10010324_04920</name>
</gene>
<feature type="region of interest" description="Disordered" evidence="1">
    <location>
        <begin position="123"/>
        <end position="146"/>
    </location>
</feature>
<reference evidence="3" key="1">
    <citation type="journal article" date="2019" name="Int. J. Syst. Evol. Microbiol.">
        <title>The Global Catalogue of Microorganisms (GCM) 10K type strain sequencing project: providing services to taxonomists for standard genome sequencing and annotation.</title>
        <authorList>
            <consortium name="The Broad Institute Genomics Platform"/>
            <consortium name="The Broad Institute Genome Sequencing Center for Infectious Disease"/>
            <person name="Wu L."/>
            <person name="Ma J."/>
        </authorList>
    </citation>
    <scope>NUCLEOTIDE SEQUENCE [LARGE SCALE GENOMIC DNA]</scope>
    <source>
        <strain evidence="3">JCM 4586</strain>
    </source>
</reference>
<dbReference type="EMBL" id="BMUT01000001">
    <property type="protein sequence ID" value="GGX63184.1"/>
    <property type="molecule type" value="Genomic_DNA"/>
</dbReference>
<name>A0ABQ2Y412_9ACTN</name>
<evidence type="ECO:0000256" key="1">
    <source>
        <dbReference type="SAM" id="MobiDB-lite"/>
    </source>
</evidence>
<dbReference type="Proteomes" id="UP000659223">
    <property type="component" value="Unassembled WGS sequence"/>
</dbReference>
<keyword evidence="3" id="KW-1185">Reference proteome</keyword>